<keyword evidence="3" id="KW-1185">Reference proteome</keyword>
<name>A0AAN1XRW5_UNVUL</name>
<dbReference type="RefSeq" id="WP_317995909.1">
    <property type="nucleotide sequence ID" value="NZ_AP025523.1"/>
</dbReference>
<sequence length="153" mass="17320">MDPQDPRDPLDDIDEIDDDDDDSPPQFYLTTFIPKPAWYGLDAGDATRFLENRVAQLNEAFVEDDEGVIWAYRYHVMERAREVDAVVLLWMITSDEALETLEATLRRSDVNKYFDWSVIGGPQNNAPQDILGAFLGTLVHDDNASGDEPSPSR</sequence>
<dbReference type="Proteomes" id="UP001317532">
    <property type="component" value="Chromosome"/>
</dbReference>
<proteinExistence type="predicted"/>
<protein>
    <submittedName>
        <fullName evidence="2">Uncharacterized protein</fullName>
    </submittedName>
</protein>
<feature type="compositionally biased region" description="Acidic residues" evidence="1">
    <location>
        <begin position="11"/>
        <end position="23"/>
    </location>
</feature>
<accession>A0AAN1XRW5</accession>
<evidence type="ECO:0000256" key="1">
    <source>
        <dbReference type="SAM" id="MobiDB-lite"/>
    </source>
</evidence>
<gene>
    <name evidence="2" type="ORF">WPS_00960</name>
</gene>
<dbReference type="EMBL" id="AP025523">
    <property type="protein sequence ID" value="BDE04820.1"/>
    <property type="molecule type" value="Genomic_DNA"/>
</dbReference>
<reference evidence="2 3" key="1">
    <citation type="journal article" date="2022" name="ISME Commun">
        <title>Vulcanimicrobium alpinus gen. nov. sp. nov., the first cultivated representative of the candidate phylum 'Eremiobacterota', is a metabolically versatile aerobic anoxygenic phototroph.</title>
        <authorList>
            <person name="Yabe S."/>
            <person name="Muto K."/>
            <person name="Abe K."/>
            <person name="Yokota A."/>
            <person name="Staudigel H."/>
            <person name="Tebo B.M."/>
        </authorList>
    </citation>
    <scope>NUCLEOTIDE SEQUENCE [LARGE SCALE GENOMIC DNA]</scope>
    <source>
        <strain evidence="2 3">WC8-2</strain>
    </source>
</reference>
<dbReference type="KEGG" id="vab:WPS_00960"/>
<evidence type="ECO:0000313" key="3">
    <source>
        <dbReference type="Proteomes" id="UP001317532"/>
    </source>
</evidence>
<evidence type="ECO:0000313" key="2">
    <source>
        <dbReference type="EMBL" id="BDE04820.1"/>
    </source>
</evidence>
<feature type="region of interest" description="Disordered" evidence="1">
    <location>
        <begin position="1"/>
        <end position="24"/>
    </location>
</feature>
<organism evidence="2 3">
    <name type="scientific">Vulcanimicrobium alpinum</name>
    <dbReference type="NCBI Taxonomy" id="3016050"/>
    <lineage>
        <taxon>Bacteria</taxon>
        <taxon>Bacillati</taxon>
        <taxon>Vulcanimicrobiota</taxon>
        <taxon>Vulcanimicrobiia</taxon>
        <taxon>Vulcanimicrobiales</taxon>
        <taxon>Vulcanimicrobiaceae</taxon>
        <taxon>Vulcanimicrobium</taxon>
    </lineage>
</organism>
<feature type="compositionally biased region" description="Basic and acidic residues" evidence="1">
    <location>
        <begin position="1"/>
        <end position="10"/>
    </location>
</feature>
<dbReference type="AlphaFoldDB" id="A0AAN1XRW5"/>